<evidence type="ECO:0000256" key="1">
    <source>
        <dbReference type="ARBA" id="ARBA00004123"/>
    </source>
</evidence>
<feature type="compositionally biased region" description="Low complexity" evidence="8">
    <location>
        <begin position="518"/>
        <end position="533"/>
    </location>
</feature>
<evidence type="ECO:0000256" key="5">
    <source>
        <dbReference type="ARBA" id="ARBA00023242"/>
    </source>
</evidence>
<dbReference type="Gene3D" id="1.10.10.2670">
    <property type="entry name" value="E3 ubiquitin-protein ligase"/>
    <property type="match status" value="1"/>
</dbReference>
<dbReference type="InterPro" id="IPR010844">
    <property type="entry name" value="Occludin_ELL"/>
</dbReference>
<feature type="compositionally biased region" description="Polar residues" evidence="8">
    <location>
        <begin position="246"/>
        <end position="256"/>
    </location>
</feature>
<dbReference type="Pfam" id="PF07303">
    <property type="entry name" value="Occludin_ELL"/>
    <property type="match status" value="1"/>
</dbReference>
<comment type="subcellular location">
    <subcellularLocation>
        <location evidence="1">Nucleus</location>
    </subcellularLocation>
</comment>
<comment type="similarity">
    <text evidence="2 6">Belongs to the ELL/occludin family.</text>
</comment>
<dbReference type="SUPFAM" id="SSF46785">
    <property type="entry name" value="Winged helix' DNA-binding domain"/>
    <property type="match status" value="1"/>
</dbReference>
<dbReference type="GO" id="GO:0032968">
    <property type="term" value="P:positive regulation of transcription elongation by RNA polymerase II"/>
    <property type="evidence" value="ECO:0007669"/>
    <property type="project" value="TreeGrafter"/>
</dbReference>
<dbReference type="GO" id="GO:0008023">
    <property type="term" value="C:transcription elongation factor complex"/>
    <property type="evidence" value="ECO:0007669"/>
    <property type="project" value="InterPro"/>
</dbReference>
<evidence type="ECO:0000313" key="10">
    <source>
        <dbReference type="EMBL" id="CAH0553613.1"/>
    </source>
</evidence>
<feature type="compositionally biased region" description="Polar residues" evidence="8">
    <location>
        <begin position="569"/>
        <end position="592"/>
    </location>
</feature>
<feature type="compositionally biased region" description="Polar residues" evidence="8">
    <location>
        <begin position="218"/>
        <end position="232"/>
    </location>
</feature>
<dbReference type="InterPro" id="IPR036390">
    <property type="entry name" value="WH_DNA-bd_sf"/>
</dbReference>
<feature type="coiled-coil region" evidence="7">
    <location>
        <begin position="645"/>
        <end position="672"/>
    </location>
</feature>
<keyword evidence="5" id="KW-0539">Nucleus</keyword>
<proteinExistence type="inferred from homology"/>
<reference evidence="10" key="1">
    <citation type="submission" date="2021-12" db="EMBL/GenBank/DDBJ databases">
        <authorList>
            <person name="King R."/>
        </authorList>
    </citation>
    <scope>NUCLEOTIDE SEQUENCE</scope>
</reference>
<dbReference type="Pfam" id="PF10390">
    <property type="entry name" value="ELL"/>
    <property type="match status" value="1"/>
</dbReference>
<dbReference type="PROSITE" id="PS51980">
    <property type="entry name" value="OCEL"/>
    <property type="match status" value="1"/>
</dbReference>
<dbReference type="OrthoDB" id="6284217at2759"/>
<sequence length="730" mass="81958">MAALCPGVQYGLSSQQNFGENKDLIFVRLTDSALRAIEEFLKNQNKFSQTPTIKFLGNENGELQFPSIHHQSGATSFSFSMSSTADMEGPGGSFECVQQIGTPRGSLECLGPISHKIRVQANEDVYEATRTRMTEAEDKYKNKCTREIKPNQTDIGRKVKVKQAPGMGMRMQQPAPPAARREVPLMRDTLLKGSTVTPYTMPPAQQQQQQQQREREQPSSYNSSGSPVNKMTNGGGALSNGLGSNHVSSSRPQLNKPSVPDIARRPLKERLIHLLALRPFKKVELYERLMKEGLREKNGMTSVLKQISFMKDNCFHLNRAMWNEVQDDWQFYTESEKQVLKRRKPQNLTPPGSSDGGSSGSGQSPTSTHPGSPPLSISSSSSSKRPPPGYGHHDGIDPLVPPNKRPRISHYRKPGPPEAPAPYARPPPPEQNGHRRPATDSRDSSNMNPRSRESPPTTTNNGHFGYANGTNAGDKRQQFSDDEDVIGSKKRSCDSHSLSFGVGRDKPPAFNNSSKSIAAAAEEFAATTTSTTTARKDPKIGGGNGLSNNGFTTSNNRLNKLDNERNKYSNKVSSSTQQNNRIARVSPDSQTEILPADLDQPRNNKTQRKIEEEEFPDYETDFTPIQSIEQRRRYKAEFNADYAEYRNLHEVVEEVSQKFKQLQERLKQVRETSPEYKQLKNQITKEYQKNKSDAAHQRASKRFYYLYGKLSHIKRLVYEYDQNVRQDGQY</sequence>
<gene>
    <name evidence="10" type="ORF">MELIAE_LOCUS5563</name>
</gene>
<keyword evidence="3" id="KW-0805">Transcription regulation</keyword>
<dbReference type="GO" id="GO:0006368">
    <property type="term" value="P:transcription elongation by RNA polymerase II"/>
    <property type="evidence" value="ECO:0007669"/>
    <property type="project" value="InterPro"/>
</dbReference>
<keyword evidence="11" id="KW-1185">Reference proteome</keyword>
<evidence type="ECO:0000256" key="4">
    <source>
        <dbReference type="ARBA" id="ARBA00023163"/>
    </source>
</evidence>
<evidence type="ECO:0000256" key="8">
    <source>
        <dbReference type="SAM" id="MobiDB-lite"/>
    </source>
</evidence>
<evidence type="ECO:0000259" key="9">
    <source>
        <dbReference type="PROSITE" id="PS51980"/>
    </source>
</evidence>
<dbReference type="InterPro" id="IPR031176">
    <property type="entry name" value="ELL/occludin"/>
</dbReference>
<evidence type="ECO:0000256" key="2">
    <source>
        <dbReference type="ARBA" id="ARBA00009171"/>
    </source>
</evidence>
<feature type="compositionally biased region" description="Polar residues" evidence="8">
    <location>
        <begin position="546"/>
        <end position="558"/>
    </location>
</feature>
<dbReference type="InterPro" id="IPR019464">
    <property type="entry name" value="ELL_N"/>
</dbReference>
<feature type="compositionally biased region" description="Basic residues" evidence="8">
    <location>
        <begin position="404"/>
        <end position="413"/>
    </location>
</feature>
<keyword evidence="7" id="KW-0175">Coiled coil</keyword>
<feature type="compositionally biased region" description="Pro residues" evidence="8">
    <location>
        <begin position="414"/>
        <end position="430"/>
    </location>
</feature>
<evidence type="ECO:0000313" key="11">
    <source>
        <dbReference type="Proteomes" id="UP001154078"/>
    </source>
</evidence>
<name>A0A9P0B2B7_BRAAE</name>
<feature type="compositionally biased region" description="Polar residues" evidence="8">
    <location>
        <begin position="444"/>
        <end position="462"/>
    </location>
</feature>
<dbReference type="SUPFAM" id="SSF144292">
    <property type="entry name" value="occludin/ELL-like"/>
    <property type="match status" value="1"/>
</dbReference>
<accession>A0A9P0B2B7</accession>
<dbReference type="EMBL" id="OV121134">
    <property type="protein sequence ID" value="CAH0553613.1"/>
    <property type="molecule type" value="Genomic_DNA"/>
</dbReference>
<evidence type="ECO:0000256" key="6">
    <source>
        <dbReference type="PROSITE-ProRule" id="PRU01324"/>
    </source>
</evidence>
<dbReference type="GO" id="GO:0042795">
    <property type="term" value="P:snRNA transcription by RNA polymerase II"/>
    <property type="evidence" value="ECO:0007669"/>
    <property type="project" value="TreeGrafter"/>
</dbReference>
<feature type="domain" description="OCEL" evidence="9">
    <location>
        <begin position="616"/>
        <end position="725"/>
    </location>
</feature>
<keyword evidence="4" id="KW-0804">Transcription</keyword>
<feature type="compositionally biased region" description="Low complexity" evidence="8">
    <location>
        <begin position="361"/>
        <end position="384"/>
    </location>
</feature>
<organism evidence="10 11">
    <name type="scientific">Brassicogethes aeneus</name>
    <name type="common">Rape pollen beetle</name>
    <name type="synonym">Meligethes aeneus</name>
    <dbReference type="NCBI Taxonomy" id="1431903"/>
    <lineage>
        <taxon>Eukaryota</taxon>
        <taxon>Metazoa</taxon>
        <taxon>Ecdysozoa</taxon>
        <taxon>Arthropoda</taxon>
        <taxon>Hexapoda</taxon>
        <taxon>Insecta</taxon>
        <taxon>Pterygota</taxon>
        <taxon>Neoptera</taxon>
        <taxon>Endopterygota</taxon>
        <taxon>Coleoptera</taxon>
        <taxon>Polyphaga</taxon>
        <taxon>Cucujiformia</taxon>
        <taxon>Nitidulidae</taxon>
        <taxon>Meligethinae</taxon>
        <taxon>Brassicogethes</taxon>
    </lineage>
</organism>
<dbReference type="GO" id="GO:0000987">
    <property type="term" value="F:cis-regulatory region sequence-specific DNA binding"/>
    <property type="evidence" value="ECO:0007669"/>
    <property type="project" value="TreeGrafter"/>
</dbReference>
<feature type="region of interest" description="Disordered" evidence="8">
    <location>
        <begin position="339"/>
        <end position="605"/>
    </location>
</feature>
<dbReference type="Proteomes" id="UP001154078">
    <property type="component" value="Chromosome 3"/>
</dbReference>
<dbReference type="PANTHER" id="PTHR23288">
    <property type="entry name" value="OCCLUDIN AND RNA POLYMERASE II ELONGATION FACTOR ELL"/>
    <property type="match status" value="1"/>
</dbReference>
<dbReference type="PANTHER" id="PTHR23288:SF17">
    <property type="entry name" value="RNA POLYMERASE II ELONGATION FACTOR ELL"/>
    <property type="match status" value="1"/>
</dbReference>
<feature type="region of interest" description="Disordered" evidence="8">
    <location>
        <begin position="194"/>
        <end position="261"/>
    </location>
</feature>
<evidence type="ECO:0000256" key="3">
    <source>
        <dbReference type="ARBA" id="ARBA00023015"/>
    </source>
</evidence>
<dbReference type="InterPro" id="IPR042065">
    <property type="entry name" value="E3_ELL-like"/>
</dbReference>
<evidence type="ECO:0000256" key="7">
    <source>
        <dbReference type="SAM" id="Coils"/>
    </source>
</evidence>
<protein>
    <recommendedName>
        <fullName evidence="9">OCEL domain-containing protein</fullName>
    </recommendedName>
</protein>
<dbReference type="Gene3D" id="6.10.140.340">
    <property type="match status" value="1"/>
</dbReference>
<dbReference type="AlphaFoldDB" id="A0A9P0B2B7"/>